<evidence type="ECO:0000313" key="4">
    <source>
        <dbReference type="Proteomes" id="UP000307074"/>
    </source>
</evidence>
<feature type="compositionally biased region" description="Low complexity" evidence="2">
    <location>
        <begin position="132"/>
        <end position="156"/>
    </location>
</feature>
<feature type="coiled-coil region" evidence="1">
    <location>
        <begin position="76"/>
        <end position="110"/>
    </location>
</feature>
<proteinExistence type="predicted"/>
<dbReference type="EMBL" id="CP031198">
    <property type="protein sequence ID" value="QCZ52934.1"/>
    <property type="molecule type" value="Genomic_DNA"/>
</dbReference>
<name>A0A5B7XYK2_LEVBR</name>
<reference evidence="3 4" key="1">
    <citation type="submission" date="2018-07" db="EMBL/GenBank/DDBJ databases">
        <authorList>
            <person name="Feyereisen M."/>
        </authorList>
    </citation>
    <scope>NUCLEOTIDE SEQUENCE [LARGE SCALE GENOMIC DNA]</scope>
    <source>
        <strain evidence="3 4">UCCLBBS449</strain>
    </source>
</reference>
<keyword evidence="1" id="KW-0175">Coiled coil</keyword>
<protein>
    <submittedName>
        <fullName evidence="3">Uncharacterized protein</fullName>
    </submittedName>
</protein>
<gene>
    <name evidence="3" type="ORF">UCCLBBS449_0973</name>
</gene>
<evidence type="ECO:0000313" key="3">
    <source>
        <dbReference type="EMBL" id="QCZ52934.1"/>
    </source>
</evidence>
<dbReference type="RefSeq" id="WP_075168838.1">
    <property type="nucleotide sequence ID" value="NZ_CP031198.1"/>
</dbReference>
<feature type="region of interest" description="Disordered" evidence="2">
    <location>
        <begin position="130"/>
        <end position="156"/>
    </location>
</feature>
<evidence type="ECO:0000256" key="1">
    <source>
        <dbReference type="SAM" id="Coils"/>
    </source>
</evidence>
<dbReference type="Proteomes" id="UP000307074">
    <property type="component" value="Chromosome"/>
</dbReference>
<sequence length="156" mass="16819">MAKTVPVYVSINADNNTITEQPAVEAADGLIEMWVTPVMQEYIIRNWNKYLVVDGMFKRMVDTLPDLSTDYLIHQNEVLQGQLEASASDLKQAKQDAANALAENKELKSANELTQQGLMEAVDYLSSQLTPASTTTGTDSTATSSAAPSSSAASES</sequence>
<organism evidence="3 4">
    <name type="scientific">Levilactobacillus brevis</name>
    <name type="common">Lactobacillus brevis</name>
    <dbReference type="NCBI Taxonomy" id="1580"/>
    <lineage>
        <taxon>Bacteria</taxon>
        <taxon>Bacillati</taxon>
        <taxon>Bacillota</taxon>
        <taxon>Bacilli</taxon>
        <taxon>Lactobacillales</taxon>
        <taxon>Lactobacillaceae</taxon>
        <taxon>Levilactobacillus</taxon>
    </lineage>
</organism>
<accession>A0A5B7XYK2</accession>
<evidence type="ECO:0000256" key="2">
    <source>
        <dbReference type="SAM" id="MobiDB-lite"/>
    </source>
</evidence>
<dbReference type="AlphaFoldDB" id="A0A5B7XYK2"/>